<keyword evidence="2" id="KW-0489">Methyltransferase</keyword>
<proteinExistence type="inferred from homology"/>
<dbReference type="InterPro" id="IPR029063">
    <property type="entry name" value="SAM-dependent_MTases_sf"/>
</dbReference>
<name>A0ABT0IS26_9HYPH</name>
<evidence type="ECO:0000313" key="8">
    <source>
        <dbReference type="Proteomes" id="UP001202827"/>
    </source>
</evidence>
<dbReference type="PANTHER" id="PTHR43667:SF1">
    <property type="entry name" value="CYCLOPROPANE-FATTY-ACYL-PHOSPHOLIPID SYNTHASE"/>
    <property type="match status" value="1"/>
</dbReference>
<evidence type="ECO:0000259" key="6">
    <source>
        <dbReference type="Pfam" id="PF25371"/>
    </source>
</evidence>
<evidence type="ECO:0000313" key="7">
    <source>
        <dbReference type="EMBL" id="MCK8780681.1"/>
    </source>
</evidence>
<gene>
    <name evidence="7" type="ORF">M0654_11870</name>
</gene>
<dbReference type="InterPro" id="IPR050723">
    <property type="entry name" value="CFA/CMAS"/>
</dbReference>
<accession>A0ABT0IS26</accession>
<protein>
    <submittedName>
        <fullName evidence="7">Cyclopropane-fatty-acyl-phospholipid synthase family protein</fullName>
    </submittedName>
</protein>
<dbReference type="EMBL" id="JALPRY010000012">
    <property type="protein sequence ID" value="MCK8780681.1"/>
    <property type="molecule type" value="Genomic_DNA"/>
</dbReference>
<evidence type="ECO:0000256" key="2">
    <source>
        <dbReference type="ARBA" id="ARBA00022603"/>
    </source>
</evidence>
<dbReference type="PANTHER" id="PTHR43667">
    <property type="entry name" value="CYCLOPROPANE-FATTY-ACYL-PHOSPHOLIPID SYNTHASE"/>
    <property type="match status" value="1"/>
</dbReference>
<comment type="caution">
    <text evidence="7">The sequence shown here is derived from an EMBL/GenBank/DDBJ whole genome shotgun (WGS) entry which is preliminary data.</text>
</comment>
<evidence type="ECO:0000256" key="5">
    <source>
        <dbReference type="ARBA" id="ARBA00023098"/>
    </source>
</evidence>
<organism evidence="7 8">
    <name type="scientific">Neorhizobium turbinariae</name>
    <dbReference type="NCBI Taxonomy" id="2937795"/>
    <lineage>
        <taxon>Bacteria</taxon>
        <taxon>Pseudomonadati</taxon>
        <taxon>Pseudomonadota</taxon>
        <taxon>Alphaproteobacteria</taxon>
        <taxon>Hyphomicrobiales</taxon>
        <taxon>Rhizobiaceae</taxon>
        <taxon>Rhizobium/Agrobacterium group</taxon>
        <taxon>Neorhizobium</taxon>
    </lineage>
</organism>
<dbReference type="Gene3D" id="3.40.50.150">
    <property type="entry name" value="Vaccinia Virus protein VP39"/>
    <property type="match status" value="1"/>
</dbReference>
<evidence type="ECO:0000256" key="3">
    <source>
        <dbReference type="ARBA" id="ARBA00022679"/>
    </source>
</evidence>
<sequence length="418" mass="47937">MASSLHILLSKIIKTGSLTVRGSGGEQHYGDGGGRRVAIRFTDEAAERALVRDPQLQLGELYMDGRLVVEEGDVYEFLALIKDNTLEEGLTLSMVLNGIRRMIVSQFRNRVPINHNRRNVAHHYDLDEKLFSLFLDEDWQYSCAYFNPPGISLDEAQIAKKRHIVAKLLAEPGQKALEIGSGWGGMAMYLSESSGVDVTGITLSTEQLKISRERAAKRGLAHSVRFELQDYYYLPKTTKYDRIVSVGMFEHVGRLNYRKFFNKVNDVLADDGVMVLHSIGQPYPAIYNNPWIEKYIFPGGYIPSIAEVMPAIEKAGLLVSDIEILPMHYAYTLRHWRERFMANKEKAAAIYDERFVRMWEFYLAGSEMAFTHEAFFIFQMQIVKKRTAVPDNRNYIYEREAELKAFEQQRIPLDRIAV</sequence>
<keyword evidence="8" id="KW-1185">Reference proteome</keyword>
<feature type="domain" description="DUF7884" evidence="6">
    <location>
        <begin position="24"/>
        <end position="81"/>
    </location>
</feature>
<dbReference type="PIRSF" id="PIRSF003085">
    <property type="entry name" value="CMAS"/>
    <property type="match status" value="1"/>
</dbReference>
<dbReference type="InterPro" id="IPR057206">
    <property type="entry name" value="DUF7884"/>
</dbReference>
<keyword evidence="5" id="KW-0443">Lipid metabolism</keyword>
<reference evidence="7 8" key="1">
    <citation type="submission" date="2022-04" db="EMBL/GenBank/DDBJ databases">
        <title>Rhizobium coralii sp. nov., isolated from coral Turbinaria peltata.</title>
        <authorList>
            <person name="Sun H."/>
        </authorList>
    </citation>
    <scope>NUCLEOTIDE SEQUENCE [LARGE SCALE GENOMIC DNA]</scope>
    <source>
        <strain evidence="7 8">NTR19</strain>
    </source>
</reference>
<keyword evidence="3" id="KW-0808">Transferase</keyword>
<dbReference type="Pfam" id="PF02353">
    <property type="entry name" value="CMAS"/>
    <property type="match status" value="1"/>
</dbReference>
<dbReference type="SUPFAM" id="SSF53335">
    <property type="entry name" value="S-adenosyl-L-methionine-dependent methyltransferases"/>
    <property type="match status" value="1"/>
</dbReference>
<evidence type="ECO:0000256" key="4">
    <source>
        <dbReference type="ARBA" id="ARBA00022691"/>
    </source>
</evidence>
<keyword evidence="4" id="KW-0949">S-adenosyl-L-methionine</keyword>
<dbReference type="Proteomes" id="UP001202827">
    <property type="component" value="Unassembled WGS sequence"/>
</dbReference>
<dbReference type="CDD" id="cd02440">
    <property type="entry name" value="AdoMet_MTases"/>
    <property type="match status" value="1"/>
</dbReference>
<dbReference type="Pfam" id="PF25371">
    <property type="entry name" value="DUF7884"/>
    <property type="match status" value="1"/>
</dbReference>
<evidence type="ECO:0000256" key="1">
    <source>
        <dbReference type="ARBA" id="ARBA00010815"/>
    </source>
</evidence>
<dbReference type="RefSeq" id="WP_248683260.1">
    <property type="nucleotide sequence ID" value="NZ_JALPRY010000012.1"/>
</dbReference>
<dbReference type="InterPro" id="IPR003333">
    <property type="entry name" value="CMAS"/>
</dbReference>
<comment type="similarity">
    <text evidence="1">Belongs to the CFA/CMAS family.</text>
</comment>